<evidence type="ECO:0000256" key="1">
    <source>
        <dbReference type="ARBA" id="ARBA00004323"/>
    </source>
</evidence>
<evidence type="ECO:0000256" key="12">
    <source>
        <dbReference type="ARBA" id="ARBA00023180"/>
    </source>
</evidence>
<dbReference type="EC" id="2.4.1.155" evidence="4"/>
<comment type="caution">
    <text evidence="16">The sequence shown here is derived from an EMBL/GenBank/DDBJ whole genome shotgun (WGS) entry which is preliminary data.</text>
</comment>
<gene>
    <name evidence="16" type="ORF">AMELA_G00168460</name>
</gene>
<evidence type="ECO:0000313" key="16">
    <source>
        <dbReference type="EMBL" id="KAF4080263.1"/>
    </source>
</evidence>
<accession>A0A7J6ABQ1</accession>
<evidence type="ECO:0000256" key="9">
    <source>
        <dbReference type="ARBA" id="ARBA00022989"/>
    </source>
</evidence>
<evidence type="ECO:0000256" key="13">
    <source>
        <dbReference type="ARBA" id="ARBA00048243"/>
    </source>
</evidence>
<dbReference type="InterPro" id="IPR052105">
    <property type="entry name" value="MGAT5_Glycosyltransferase"/>
</dbReference>
<comment type="subcellular location">
    <subcellularLocation>
        <location evidence="1">Golgi apparatus membrane</location>
        <topology evidence="1">Single-pass type II membrane protein</topology>
    </subcellularLocation>
</comment>
<dbReference type="UniPathway" id="UPA00378"/>
<keyword evidence="6" id="KW-0808">Transferase</keyword>
<evidence type="ECO:0000256" key="14">
    <source>
        <dbReference type="SAM" id="Phobius"/>
    </source>
</evidence>
<organism evidence="16 17">
    <name type="scientific">Ameiurus melas</name>
    <name type="common">Black bullhead</name>
    <name type="synonym">Silurus melas</name>
    <dbReference type="NCBI Taxonomy" id="219545"/>
    <lineage>
        <taxon>Eukaryota</taxon>
        <taxon>Metazoa</taxon>
        <taxon>Chordata</taxon>
        <taxon>Craniata</taxon>
        <taxon>Vertebrata</taxon>
        <taxon>Euteleostomi</taxon>
        <taxon>Actinopterygii</taxon>
        <taxon>Neopterygii</taxon>
        <taxon>Teleostei</taxon>
        <taxon>Ostariophysi</taxon>
        <taxon>Siluriformes</taxon>
        <taxon>Ictaluridae</taxon>
        <taxon>Ameiurus</taxon>
    </lineage>
</organism>
<dbReference type="GO" id="GO:0000139">
    <property type="term" value="C:Golgi membrane"/>
    <property type="evidence" value="ECO:0007669"/>
    <property type="project" value="UniProtKB-SubCell"/>
</dbReference>
<dbReference type="GO" id="GO:0006487">
    <property type="term" value="P:protein N-linked glycosylation"/>
    <property type="evidence" value="ECO:0007669"/>
    <property type="project" value="TreeGrafter"/>
</dbReference>
<evidence type="ECO:0000256" key="3">
    <source>
        <dbReference type="ARBA" id="ARBA00007477"/>
    </source>
</evidence>
<keyword evidence="8" id="KW-0735">Signal-anchor</keyword>
<reference evidence="16 17" key="1">
    <citation type="submission" date="2020-02" db="EMBL/GenBank/DDBJ databases">
        <title>A chromosome-scale genome assembly of the black bullhead catfish (Ameiurus melas).</title>
        <authorList>
            <person name="Wen M."/>
            <person name="Zham M."/>
            <person name="Cabau C."/>
            <person name="Klopp C."/>
            <person name="Donnadieu C."/>
            <person name="Roques C."/>
            <person name="Bouchez O."/>
            <person name="Lampietro C."/>
            <person name="Jouanno E."/>
            <person name="Herpin A."/>
            <person name="Louis A."/>
            <person name="Berthelot C."/>
            <person name="Parey E."/>
            <person name="Roest-Crollius H."/>
            <person name="Braasch I."/>
            <person name="Postlethwait J."/>
            <person name="Robinson-Rechavi M."/>
            <person name="Echchiki A."/>
            <person name="Begum T."/>
            <person name="Montfort J."/>
            <person name="Schartl M."/>
            <person name="Bobe J."/>
            <person name="Guiguen Y."/>
        </authorList>
    </citation>
    <scope>NUCLEOTIDE SEQUENCE [LARGE SCALE GENOMIC DNA]</scope>
    <source>
        <strain evidence="16">M_S1</strain>
        <tissue evidence="16">Blood</tissue>
    </source>
</reference>
<evidence type="ECO:0000256" key="5">
    <source>
        <dbReference type="ARBA" id="ARBA00022676"/>
    </source>
</evidence>
<evidence type="ECO:0000256" key="4">
    <source>
        <dbReference type="ARBA" id="ARBA00012671"/>
    </source>
</evidence>
<evidence type="ECO:0000256" key="7">
    <source>
        <dbReference type="ARBA" id="ARBA00022692"/>
    </source>
</evidence>
<keyword evidence="12" id="KW-0325">Glycoprotein</keyword>
<keyword evidence="17" id="KW-1185">Reference proteome</keyword>
<comment type="similarity">
    <text evidence="3">Belongs to the glycosyltransferase 18 family.</text>
</comment>
<evidence type="ECO:0000259" key="15">
    <source>
        <dbReference type="Pfam" id="PF15024"/>
    </source>
</evidence>
<evidence type="ECO:0000313" key="17">
    <source>
        <dbReference type="Proteomes" id="UP000593565"/>
    </source>
</evidence>
<dbReference type="Proteomes" id="UP000593565">
    <property type="component" value="Unassembled WGS sequence"/>
</dbReference>
<dbReference type="InterPro" id="IPR026116">
    <property type="entry name" value="GT18_cat"/>
</dbReference>
<dbReference type="PANTHER" id="PTHR15075">
    <property type="entry name" value="ALPHA-MANNOSIDE BETA-1,6-N-ACETYLGLUCOSAMINYLTRANSFERASE"/>
    <property type="match status" value="1"/>
</dbReference>
<evidence type="ECO:0000256" key="8">
    <source>
        <dbReference type="ARBA" id="ARBA00022968"/>
    </source>
</evidence>
<keyword evidence="9 14" id="KW-1133">Transmembrane helix</keyword>
<sequence length="475" mass="54107">MVRRCLLSIKPFRIFVVGIGFFSLCFLMTSLGGQFSAKRLTDSPFTARTEVFGGVESRGVLRKISDMLEVIMKRMDTLSRLENANDSRRLEELSSAISRIQPAGLVERIQAIAQNVSNMAVRVEQIFQSSMAASRVVRDGTAGQCEVPRDLHYPDCASKMDWMRARWTSDPCYAFYGVDGSDCSFLIYLSEVEWFCPPLAWRNYNTTPAVQKGSAKRQAAFRTDLGALLDQVGTGKESLSFMKRRIRRLAAQWATAAQRLDLKLRRRWREQKKILVHVGFLTEESGDVFSPKVLKGGPLGEMVQWADILTALYVLGHNLKISVSVKELQGFLGVPPGRGSCPLTGPLPFDLIYTDYHGLQQMKQHMGLSLKKHKCHIRVIDTFGTEPAYNHEEYATLHGYRTNWGYWNLNTRQYMTMFPHTPDNSFMGFVSEELNETEKHNIQQNKVKNMAVVYGKEASMWKVRRMLLLEIEMLT</sequence>
<dbReference type="Pfam" id="PF15024">
    <property type="entry name" value="Glyco_transf_18"/>
    <property type="match status" value="1"/>
</dbReference>
<dbReference type="GO" id="GO:0030144">
    <property type="term" value="F:alpha-1,6-mannosylglycoprotein 6-beta-N-acetylglucosaminyltransferase activity"/>
    <property type="evidence" value="ECO:0007669"/>
    <property type="project" value="UniProtKB-EC"/>
</dbReference>
<feature type="domain" description="Glycosyltransferase family 18 catalytic" evidence="15">
    <location>
        <begin position="172"/>
        <end position="468"/>
    </location>
</feature>
<protein>
    <recommendedName>
        <fullName evidence="4">alpha-1,6-mannosyl-glycoprotein 6-beta-N-acetylglucosaminyltransferase</fullName>
        <ecNumber evidence="4">2.4.1.155</ecNumber>
    </recommendedName>
</protein>
<evidence type="ECO:0000256" key="2">
    <source>
        <dbReference type="ARBA" id="ARBA00004922"/>
    </source>
</evidence>
<evidence type="ECO:0000256" key="11">
    <source>
        <dbReference type="ARBA" id="ARBA00023136"/>
    </source>
</evidence>
<comment type="catalytic activity">
    <reaction evidence="13">
        <text>N(4)-{beta-D-GlcNAc-(1-&gt;2)-[beta-D-GlcNAc-(1-&gt;4)]-alpha-D-Man-(1-&gt;3)-[beta-D-GlcNAc-(1-&gt;2)-alpha-D-Man-(1-&gt;6)]-beta-D-Man-(1-&gt;4)-beta-D-GlcNAc-(1-&gt;4)-beta-D-GlcNAc}-L-asparaginyl-[protein] + UDP-N-acetyl-alpha-D-glucosamine = N(4)-{beta-D-GlcNAc-(1-&gt;2)-[beta-D-GlcNAc-(1-&gt;4)]-alpha-D-Man-(1-&gt;3)-[beta-D-GlcNAc-(1-&gt;2)-[beta-D-GlcNAc-(1-&gt;6)]-alpha-D-Man-(1-&gt;6)]-beta-D-Man-(1-&gt;4)-beta-D-GlcNAc-(1-&gt;4)-beta-D-GlcNAc}-L-asparaginyl-[protein] + UDP + H(+)</text>
        <dbReference type="Rhea" id="RHEA:16921"/>
        <dbReference type="Rhea" id="RHEA-COMP:14374"/>
        <dbReference type="Rhea" id="RHEA-COMP:14377"/>
        <dbReference type="ChEBI" id="CHEBI:15378"/>
        <dbReference type="ChEBI" id="CHEBI:57705"/>
        <dbReference type="ChEBI" id="CHEBI:58223"/>
        <dbReference type="ChEBI" id="CHEBI:139507"/>
        <dbReference type="ChEBI" id="CHEBI:139510"/>
        <dbReference type="EC" id="2.4.1.155"/>
    </reaction>
</comment>
<keyword evidence="11 14" id="KW-0472">Membrane</keyword>
<keyword evidence="5" id="KW-0328">Glycosyltransferase</keyword>
<keyword evidence="7 14" id="KW-0812">Transmembrane</keyword>
<comment type="pathway">
    <text evidence="2">Protein modification; protein glycosylation.</text>
</comment>
<keyword evidence="10" id="KW-0333">Golgi apparatus</keyword>
<feature type="transmembrane region" description="Helical" evidence="14">
    <location>
        <begin position="12"/>
        <end position="33"/>
    </location>
</feature>
<evidence type="ECO:0000256" key="6">
    <source>
        <dbReference type="ARBA" id="ARBA00022679"/>
    </source>
</evidence>
<proteinExistence type="inferred from homology"/>
<dbReference type="PANTHER" id="PTHR15075:SF6">
    <property type="entry name" value="ALPHA-1,6-MANNOSYLGLYCOPROTEIN 6-BETA-N-ACETYLGLUCOSAMINYLTRANSFERASE B"/>
    <property type="match status" value="1"/>
</dbReference>
<dbReference type="EMBL" id="JAAGNN010000014">
    <property type="protein sequence ID" value="KAF4080263.1"/>
    <property type="molecule type" value="Genomic_DNA"/>
</dbReference>
<dbReference type="AlphaFoldDB" id="A0A7J6ABQ1"/>
<name>A0A7J6ABQ1_AMEME</name>
<evidence type="ECO:0000256" key="10">
    <source>
        <dbReference type="ARBA" id="ARBA00023034"/>
    </source>
</evidence>